<reference evidence="3" key="2">
    <citation type="submission" date="2020-09" db="EMBL/GenBank/DDBJ databases">
        <authorList>
            <person name="Sun Q."/>
            <person name="Zhou Y."/>
        </authorList>
    </citation>
    <scope>NUCLEOTIDE SEQUENCE</scope>
    <source>
        <strain evidence="3">CGMCC 4.5737</strain>
    </source>
</reference>
<keyword evidence="2" id="KW-0812">Transmembrane</keyword>
<dbReference type="InterPro" id="IPR026467">
    <property type="entry name" value="Ser/Gly_Cys_C_dom"/>
</dbReference>
<feature type="region of interest" description="Disordered" evidence="1">
    <location>
        <begin position="256"/>
        <end position="286"/>
    </location>
</feature>
<feature type="compositionally biased region" description="Gly residues" evidence="1">
    <location>
        <begin position="263"/>
        <end position="278"/>
    </location>
</feature>
<dbReference type="NCBIfam" id="TIGR04222">
    <property type="entry name" value="near_uncomplex"/>
    <property type="match status" value="1"/>
</dbReference>
<feature type="transmembrane region" description="Helical" evidence="2">
    <location>
        <begin position="176"/>
        <end position="195"/>
    </location>
</feature>
<evidence type="ECO:0000256" key="1">
    <source>
        <dbReference type="SAM" id="MobiDB-lite"/>
    </source>
</evidence>
<feature type="transmembrane region" description="Helical" evidence="2">
    <location>
        <begin position="12"/>
        <end position="28"/>
    </location>
</feature>
<proteinExistence type="predicted"/>
<evidence type="ECO:0000313" key="4">
    <source>
        <dbReference type="Proteomes" id="UP000637578"/>
    </source>
</evidence>
<keyword evidence="2" id="KW-0472">Membrane</keyword>
<gene>
    <name evidence="3" type="ORF">GCM10012275_28010</name>
</gene>
<name>A0A8J3FVZ1_9PSEU</name>
<dbReference type="RefSeq" id="WP_189057719.1">
    <property type="nucleotide sequence ID" value="NZ_BMMK01000011.1"/>
</dbReference>
<keyword evidence="4" id="KW-1185">Reference proteome</keyword>
<evidence type="ECO:0000313" key="3">
    <source>
        <dbReference type="EMBL" id="GGM55276.1"/>
    </source>
</evidence>
<protein>
    <recommendedName>
        <fullName evidence="5">TIGR04222 domain-containing membrane protein</fullName>
    </recommendedName>
</protein>
<organism evidence="3 4">
    <name type="scientific">Longimycelium tulufanense</name>
    <dbReference type="NCBI Taxonomy" id="907463"/>
    <lineage>
        <taxon>Bacteria</taxon>
        <taxon>Bacillati</taxon>
        <taxon>Actinomycetota</taxon>
        <taxon>Actinomycetes</taxon>
        <taxon>Pseudonocardiales</taxon>
        <taxon>Pseudonocardiaceae</taxon>
        <taxon>Longimycelium</taxon>
    </lineage>
</organism>
<evidence type="ECO:0008006" key="5">
    <source>
        <dbReference type="Google" id="ProtNLM"/>
    </source>
</evidence>
<keyword evidence="2" id="KW-1133">Transmembrane helix</keyword>
<sequence>MNEPWGFSGPEFLGLYGVGVLLASLWMIRVRGRLRRSDASDVARTQLSAEELAYLAGGPARVIDVAVSRLIDTGAVRVCRAGRLRAVTGATASHPLDAAVLGLLSDGSGRQLAAVRARGVRLEAVRLPLERLVSLDLLVDPRRVWPVKLQAVLPMLALGIVGLFRWINGLASERPVGWLTVLLALTVLLVFLGLAHGTPLRTTRGDALLARVRPTVKEIKPAVAENRSGDGASTAVLTAVALAGIAAMPDSPELSALLSNTGSSGGSGGTSSGDGDGGFSLFTGDSGGGGGDSGGCGGGGCGG</sequence>
<comment type="caution">
    <text evidence="3">The sequence shown here is derived from an EMBL/GenBank/DDBJ whole genome shotgun (WGS) entry which is preliminary data.</text>
</comment>
<evidence type="ECO:0000256" key="2">
    <source>
        <dbReference type="SAM" id="Phobius"/>
    </source>
</evidence>
<dbReference type="EMBL" id="BMMK01000011">
    <property type="protein sequence ID" value="GGM55276.1"/>
    <property type="molecule type" value="Genomic_DNA"/>
</dbReference>
<dbReference type="Proteomes" id="UP000637578">
    <property type="component" value="Unassembled WGS sequence"/>
</dbReference>
<feature type="transmembrane region" description="Helical" evidence="2">
    <location>
        <begin position="151"/>
        <end position="170"/>
    </location>
</feature>
<accession>A0A8J3FVZ1</accession>
<dbReference type="AlphaFoldDB" id="A0A8J3FVZ1"/>
<reference evidence="3" key="1">
    <citation type="journal article" date="2014" name="Int. J. Syst. Evol. Microbiol.">
        <title>Complete genome sequence of Corynebacterium casei LMG S-19264T (=DSM 44701T), isolated from a smear-ripened cheese.</title>
        <authorList>
            <consortium name="US DOE Joint Genome Institute (JGI-PGF)"/>
            <person name="Walter F."/>
            <person name="Albersmeier A."/>
            <person name="Kalinowski J."/>
            <person name="Ruckert C."/>
        </authorList>
    </citation>
    <scope>NUCLEOTIDE SEQUENCE</scope>
    <source>
        <strain evidence="3">CGMCC 4.5737</strain>
    </source>
</reference>